<feature type="domain" description="Formyl transferase C-terminal" evidence="1">
    <location>
        <begin position="56"/>
        <end position="160"/>
    </location>
</feature>
<name>A0A4V2MW79_9APHY</name>
<dbReference type="InterPro" id="IPR005793">
    <property type="entry name" value="Formyl_trans_C"/>
</dbReference>
<dbReference type="EMBL" id="RWJN01000192">
    <property type="protein sequence ID" value="TCD65217.1"/>
    <property type="molecule type" value="Genomic_DNA"/>
</dbReference>
<keyword evidence="2" id="KW-0808">Transferase</keyword>
<evidence type="ECO:0000259" key="1">
    <source>
        <dbReference type="Pfam" id="PF02911"/>
    </source>
</evidence>
<dbReference type="PANTHER" id="PTHR11138:SF5">
    <property type="entry name" value="METHIONYL-TRNA FORMYLTRANSFERASE, MITOCHONDRIAL"/>
    <property type="match status" value="1"/>
</dbReference>
<dbReference type="Proteomes" id="UP000292702">
    <property type="component" value="Unassembled WGS sequence"/>
</dbReference>
<dbReference type="InterPro" id="IPR011034">
    <property type="entry name" value="Formyl_transferase-like_C_sf"/>
</dbReference>
<proteinExistence type="predicted"/>
<sequence>MTRSRIPDGADFATLRDLLAAKGGQLLVKVLRDMLAGTASAQPQDLAPDAPNAPLLRPEDSLVDFVTMDADAIVRRHRGIAHQRPLYTFLQSGSMLQLHGLTTEESVAGVEDLSKPGMAKYHSKYKALTVRAANDSILLVSEVKQQDRVQLQAKAWWNGVRPGDRAIEGAHDGPVLFQSQ</sequence>
<accession>A0A4V2MW79</accession>
<keyword evidence="3" id="KW-1185">Reference proteome</keyword>
<evidence type="ECO:0000313" key="3">
    <source>
        <dbReference type="Proteomes" id="UP000292702"/>
    </source>
</evidence>
<dbReference type="PANTHER" id="PTHR11138">
    <property type="entry name" value="METHIONYL-TRNA FORMYLTRANSFERASE"/>
    <property type="match status" value="1"/>
</dbReference>
<dbReference type="Pfam" id="PF02911">
    <property type="entry name" value="Formyl_trans_C"/>
    <property type="match status" value="1"/>
</dbReference>
<gene>
    <name evidence="2" type="primary">FMT1</name>
    <name evidence="2" type="ORF">EIP91_002964</name>
</gene>
<protein>
    <submittedName>
        <fullName evidence="2">Methionyl-tRNA formyltransferase</fullName>
    </submittedName>
</protein>
<dbReference type="GO" id="GO:0004479">
    <property type="term" value="F:methionyl-tRNA formyltransferase activity"/>
    <property type="evidence" value="ECO:0007669"/>
    <property type="project" value="TreeGrafter"/>
</dbReference>
<organism evidence="2 3">
    <name type="scientific">Steccherinum ochraceum</name>
    <dbReference type="NCBI Taxonomy" id="92696"/>
    <lineage>
        <taxon>Eukaryota</taxon>
        <taxon>Fungi</taxon>
        <taxon>Dikarya</taxon>
        <taxon>Basidiomycota</taxon>
        <taxon>Agaricomycotina</taxon>
        <taxon>Agaricomycetes</taxon>
        <taxon>Polyporales</taxon>
        <taxon>Steccherinaceae</taxon>
        <taxon>Steccherinum</taxon>
    </lineage>
</organism>
<dbReference type="STRING" id="92696.A0A4V2MW79"/>
<dbReference type="AlphaFoldDB" id="A0A4V2MW79"/>
<dbReference type="Gene3D" id="3.40.50.12230">
    <property type="match status" value="1"/>
</dbReference>
<reference evidence="2 3" key="1">
    <citation type="submission" date="2018-11" db="EMBL/GenBank/DDBJ databases">
        <title>Genome assembly of Steccherinum ochraceum LE-BIN_3174, the white-rot fungus of the Steccherinaceae family (The Residual Polyporoid clade, Polyporales, Basidiomycota).</title>
        <authorList>
            <person name="Fedorova T.V."/>
            <person name="Glazunova O.A."/>
            <person name="Landesman E.O."/>
            <person name="Moiseenko K.V."/>
            <person name="Psurtseva N.V."/>
            <person name="Savinova O.S."/>
            <person name="Shakhova N.V."/>
            <person name="Tyazhelova T.V."/>
            <person name="Vasina D.V."/>
        </authorList>
    </citation>
    <scope>NUCLEOTIDE SEQUENCE [LARGE SCALE GENOMIC DNA]</scope>
    <source>
        <strain evidence="2 3">LE-BIN_3174</strain>
    </source>
</reference>
<dbReference type="OrthoDB" id="10268103at2759"/>
<dbReference type="GO" id="GO:0005739">
    <property type="term" value="C:mitochondrion"/>
    <property type="evidence" value="ECO:0007669"/>
    <property type="project" value="TreeGrafter"/>
</dbReference>
<dbReference type="SUPFAM" id="SSF50486">
    <property type="entry name" value="FMT C-terminal domain-like"/>
    <property type="match status" value="1"/>
</dbReference>
<evidence type="ECO:0000313" key="2">
    <source>
        <dbReference type="EMBL" id="TCD65217.1"/>
    </source>
</evidence>
<comment type="caution">
    <text evidence="2">The sequence shown here is derived from an EMBL/GenBank/DDBJ whole genome shotgun (WGS) entry which is preliminary data.</text>
</comment>